<dbReference type="PATRIC" id="fig|298794.3.peg.1053"/>
<keyword evidence="2" id="KW-1185">Reference proteome</keyword>
<protein>
    <submittedName>
        <fullName evidence="1">Uncharacterized protein</fullName>
    </submittedName>
</protein>
<dbReference type="RefSeq" id="WP_048445738.1">
    <property type="nucleotide sequence ID" value="NZ_LABY01000132.1"/>
</dbReference>
<sequence length="83" mass="8936">MFRSAVLAYVPDHAAPWAFADEVTSLCPYWICNEAPRVMPDLSGGVAEPGGGRFPLSVNRKPVAWTDPHGASITWIAAEDVVP</sequence>
<evidence type="ECO:0000313" key="2">
    <source>
        <dbReference type="Proteomes" id="UP000035955"/>
    </source>
</evidence>
<gene>
    <name evidence="1" type="ORF">VQ02_18840</name>
</gene>
<dbReference type="AlphaFoldDB" id="A0A0J6SHA0"/>
<dbReference type="Proteomes" id="UP000035955">
    <property type="component" value="Unassembled WGS sequence"/>
</dbReference>
<organism evidence="1 2">
    <name type="scientific">Methylobacterium variabile</name>
    <dbReference type="NCBI Taxonomy" id="298794"/>
    <lineage>
        <taxon>Bacteria</taxon>
        <taxon>Pseudomonadati</taxon>
        <taxon>Pseudomonadota</taxon>
        <taxon>Alphaproteobacteria</taxon>
        <taxon>Hyphomicrobiales</taxon>
        <taxon>Methylobacteriaceae</taxon>
        <taxon>Methylobacterium</taxon>
    </lineage>
</organism>
<dbReference type="EMBL" id="LABY01000132">
    <property type="protein sequence ID" value="KMO34615.1"/>
    <property type="molecule type" value="Genomic_DNA"/>
</dbReference>
<name>A0A0J6SHA0_9HYPH</name>
<evidence type="ECO:0000313" key="1">
    <source>
        <dbReference type="EMBL" id="KMO34615.1"/>
    </source>
</evidence>
<accession>A0A0J6SHA0</accession>
<reference evidence="1 2" key="1">
    <citation type="submission" date="2015-03" db="EMBL/GenBank/DDBJ databases">
        <title>Genome sequencing of Methylobacterium variabile DSM 16961.</title>
        <authorList>
            <person name="Chaudhry V."/>
            <person name="Patil P.B."/>
        </authorList>
    </citation>
    <scope>NUCLEOTIDE SEQUENCE [LARGE SCALE GENOMIC DNA]</scope>
    <source>
        <strain evidence="1 2">DSM 16961</strain>
    </source>
</reference>
<proteinExistence type="predicted"/>
<comment type="caution">
    <text evidence="1">The sequence shown here is derived from an EMBL/GenBank/DDBJ whole genome shotgun (WGS) entry which is preliminary data.</text>
</comment>